<keyword evidence="2" id="KW-0436">Ligase</keyword>
<organism evidence="2 3">
    <name type="scientific">Maudiozyma barnettii</name>
    <dbReference type="NCBI Taxonomy" id="61262"/>
    <lineage>
        <taxon>Eukaryota</taxon>
        <taxon>Fungi</taxon>
        <taxon>Dikarya</taxon>
        <taxon>Ascomycota</taxon>
        <taxon>Saccharomycotina</taxon>
        <taxon>Saccharomycetes</taxon>
        <taxon>Saccharomycetales</taxon>
        <taxon>Saccharomycetaceae</taxon>
        <taxon>Maudiozyma</taxon>
    </lineage>
</organism>
<gene>
    <name evidence="2" type="ORF">KABA2_04S02486</name>
</gene>
<keyword evidence="3" id="KW-1185">Reference proteome</keyword>
<name>A0A8H2ZJI4_9SACH</name>
<reference evidence="2 3" key="1">
    <citation type="submission" date="2020-05" db="EMBL/GenBank/DDBJ databases">
        <authorList>
            <person name="Casaregola S."/>
            <person name="Devillers H."/>
            <person name="Grondin C."/>
        </authorList>
    </citation>
    <scope>NUCLEOTIDE SEQUENCE [LARGE SCALE GENOMIC DNA]</scope>
    <source>
        <strain evidence="2 3">CLIB 1767</strain>
    </source>
</reference>
<dbReference type="GeneID" id="64857260"/>
<proteinExistence type="predicted"/>
<feature type="compositionally biased region" description="Basic and acidic residues" evidence="1">
    <location>
        <begin position="398"/>
        <end position="410"/>
    </location>
</feature>
<dbReference type="AlphaFoldDB" id="A0A8H2ZJI4"/>
<accession>A0A8H2ZJI4</accession>
<comment type="caution">
    <text evidence="2">The sequence shown here is derived from an EMBL/GenBank/DDBJ whole genome shotgun (WGS) entry which is preliminary data.</text>
</comment>
<dbReference type="GO" id="GO:0016874">
    <property type="term" value="F:ligase activity"/>
    <property type="evidence" value="ECO:0007669"/>
    <property type="project" value="UniProtKB-KW"/>
</dbReference>
<feature type="region of interest" description="Disordered" evidence="1">
    <location>
        <begin position="371"/>
        <end position="428"/>
    </location>
</feature>
<dbReference type="InterPro" id="IPR014751">
    <property type="entry name" value="XRCC4-like_C"/>
</dbReference>
<protein>
    <submittedName>
        <fullName evidence="2">Similar to Saccharomyces cerevisiae YGL090W LIF1 Component of the DNA ligase IV complex that mediates nonhomologous end joining in DNA double-strand break repair</fullName>
    </submittedName>
</protein>
<feature type="compositionally biased region" description="Polar residues" evidence="1">
    <location>
        <begin position="384"/>
        <end position="396"/>
    </location>
</feature>
<dbReference type="Proteomes" id="UP000644660">
    <property type="component" value="Unassembled WGS sequence"/>
</dbReference>
<feature type="compositionally biased region" description="Acidic residues" evidence="1">
    <location>
        <begin position="419"/>
        <end position="428"/>
    </location>
</feature>
<sequence length="428" mass="48993">MNKTSEQEYICCIPFNNLIIEKVSDAPIEENDICICKALLKEPVKDVTTEQGIQDITINQILMSEGSTIFESKSLTFNHLQTFEHFNIPGIKKINIWYHLIKLLTGSDVLAQYLDVKLDSAYWKFEIQGLNQCNLVFQMASETIVKKMAEISFTSVENAELDLFDLTNRLFQRFRNLNETHHKIKEEFAVSSIELSTLTSERKILDKILDERDKKTKTVVVELLNEKKKKIFHLEQLIESKGFGNLLPESKPDSEVINTHILDAVNELNSPGKRRKIRAKGSSDKGIKRKLKYEDILQRDSLKKEKIEGHEFSPEFNFYGISKLPTEDPNIFLQETIEPLVKVEPGEESLNTSDESDDVKVDRKYLTKSITTSDFESETDADNTVETKGKINTNKGRNSHENIGIKDIHNKGNYSTSDSDVETETSDF</sequence>
<evidence type="ECO:0000313" key="2">
    <source>
        <dbReference type="EMBL" id="CAB4254272.1"/>
    </source>
</evidence>
<evidence type="ECO:0000256" key="1">
    <source>
        <dbReference type="SAM" id="MobiDB-lite"/>
    </source>
</evidence>
<evidence type="ECO:0000313" key="3">
    <source>
        <dbReference type="Proteomes" id="UP000644660"/>
    </source>
</evidence>
<dbReference type="OrthoDB" id="4067005at2759"/>
<dbReference type="RefSeq" id="XP_041406116.1">
    <property type="nucleotide sequence ID" value="XM_041550182.1"/>
</dbReference>
<dbReference type="Gene3D" id="1.20.5.370">
    <property type="match status" value="1"/>
</dbReference>
<dbReference type="EMBL" id="CAEFZW010000004">
    <property type="protein sequence ID" value="CAB4254272.1"/>
    <property type="molecule type" value="Genomic_DNA"/>
</dbReference>